<evidence type="ECO:0000313" key="5">
    <source>
        <dbReference type="EMBL" id="AVO26829.1"/>
    </source>
</evidence>
<evidence type="ECO:0000313" key="6">
    <source>
        <dbReference type="Proteomes" id="UP000238358"/>
    </source>
</evidence>
<dbReference type="GO" id="GO:0004022">
    <property type="term" value="F:alcohol dehydrogenase (NAD+) activity"/>
    <property type="evidence" value="ECO:0007669"/>
    <property type="project" value="TreeGrafter"/>
</dbReference>
<dbReference type="PANTHER" id="PTHR11496">
    <property type="entry name" value="ALCOHOL DEHYDROGENASE"/>
    <property type="match status" value="1"/>
</dbReference>
<dbReference type="Pfam" id="PF00465">
    <property type="entry name" value="Fe-ADH"/>
    <property type="match status" value="1"/>
</dbReference>
<sequence length="370" mass="41235">MIELQLKPTIYSYDTCREFVEDLQVGADDLIITNQYIFDPNFKDLGLTCHVLFQEKYGMGEPSDEMAEAIYKDMPKDVKRIIGIGGGTVMDLCKLFVLKQVSPVLDLFDGKIPVEKEKELILIPTTCGTGSEVTNVSVMALVSRNTKKGLADNALYADKAVLISQLLKTLPFKVFATSSIDALVHAVESALSPDSSASFRVFSYNAIELILKGYLQIRDHGPEARIPLMKDFLLASNWAGIAFSVPGCAAVHAMSYPLGAKYHVPHGESNYAMFTGVMNCYMSIKSDGEIAKLNRFIADILGCEPENVYAELEKLLNVILPKKALHEYGVKEEELPEFAKSVIENQQRLMKHSFVPLDYDKVYGIYKKLY</sequence>
<accession>A0A2S0M5X2</accession>
<feature type="domain" description="Alcohol dehydrogenase iron-type/glycerol dehydrogenase GldA" evidence="3">
    <location>
        <begin position="39"/>
        <end position="162"/>
    </location>
</feature>
<reference evidence="5 6" key="1">
    <citation type="journal article" date="2018" name="Genome Announc.">
        <title>Complete genomes of two Megasphaera elsdenii strains, NCIMB 702410 and ATCC 25940.</title>
        <authorList>
            <person name="Hatmaker E.A."/>
            <person name="O'Dell K."/>
            <person name="Riley L.A."/>
            <person name="Klingeman D.M."/>
            <person name="Guss A.M."/>
        </authorList>
    </citation>
    <scope>NUCLEOTIDE SEQUENCE [LARGE SCALE GENOMIC DNA]</scope>
    <source>
        <strain evidence="5 6">NCIMB702410</strain>
    </source>
</reference>
<dbReference type="GeneID" id="97491272"/>
<keyword evidence="2" id="KW-0560">Oxidoreductase</keyword>
<dbReference type="PANTHER" id="PTHR11496:SF102">
    <property type="entry name" value="ALCOHOL DEHYDROGENASE 4"/>
    <property type="match status" value="1"/>
</dbReference>
<proteinExistence type="inferred from homology"/>
<name>A0A2S0M5X2_MEGEL</name>
<evidence type="ECO:0000256" key="2">
    <source>
        <dbReference type="ARBA" id="ARBA00023002"/>
    </source>
</evidence>
<dbReference type="Gene3D" id="1.20.1090.10">
    <property type="entry name" value="Dehydroquinate synthase-like - alpha domain"/>
    <property type="match status" value="1"/>
</dbReference>
<comment type="similarity">
    <text evidence="1">Belongs to the iron-containing alcohol dehydrogenase family.</text>
</comment>
<dbReference type="AlphaFoldDB" id="A0A2S0M5X2"/>
<protein>
    <submittedName>
        <fullName evidence="5">Iron-containing alcohol dehydrogenase</fullName>
    </submittedName>
</protein>
<evidence type="ECO:0000259" key="3">
    <source>
        <dbReference type="Pfam" id="PF00465"/>
    </source>
</evidence>
<dbReference type="CDD" id="cd14860">
    <property type="entry name" value="4HBD_NAD"/>
    <property type="match status" value="1"/>
</dbReference>
<evidence type="ECO:0000256" key="1">
    <source>
        <dbReference type="ARBA" id="ARBA00007358"/>
    </source>
</evidence>
<dbReference type="EMBL" id="CP027569">
    <property type="protein sequence ID" value="AVO26829.1"/>
    <property type="molecule type" value="Genomic_DNA"/>
</dbReference>
<dbReference type="Pfam" id="PF25137">
    <property type="entry name" value="ADH_Fe_C"/>
    <property type="match status" value="1"/>
</dbReference>
<gene>
    <name evidence="5" type="ORF">C6Y28_03935</name>
</gene>
<dbReference type="Gene3D" id="3.40.50.1970">
    <property type="match status" value="1"/>
</dbReference>
<dbReference type="InterPro" id="IPR001670">
    <property type="entry name" value="ADH_Fe/GldA"/>
</dbReference>
<evidence type="ECO:0000259" key="4">
    <source>
        <dbReference type="Pfam" id="PF25137"/>
    </source>
</evidence>
<dbReference type="OrthoDB" id="9804734at2"/>
<dbReference type="SUPFAM" id="SSF56796">
    <property type="entry name" value="Dehydroquinate synthase-like"/>
    <property type="match status" value="1"/>
</dbReference>
<dbReference type="Proteomes" id="UP000238358">
    <property type="component" value="Chromosome"/>
</dbReference>
<dbReference type="InterPro" id="IPR056798">
    <property type="entry name" value="ADH_Fe_C"/>
</dbReference>
<feature type="domain" description="Fe-containing alcohol dehydrogenase-like C-terminal" evidence="4">
    <location>
        <begin position="176"/>
        <end position="370"/>
    </location>
</feature>
<dbReference type="GO" id="GO:0046872">
    <property type="term" value="F:metal ion binding"/>
    <property type="evidence" value="ECO:0007669"/>
    <property type="project" value="InterPro"/>
</dbReference>
<dbReference type="RefSeq" id="WP_014015304.1">
    <property type="nucleotide sequence ID" value="NZ_CALDUZ010000045.1"/>
</dbReference>
<dbReference type="InterPro" id="IPR039697">
    <property type="entry name" value="Alcohol_dehydrogenase_Fe"/>
</dbReference>
<organism evidence="5 6">
    <name type="scientific">Megasphaera elsdenii</name>
    <dbReference type="NCBI Taxonomy" id="907"/>
    <lineage>
        <taxon>Bacteria</taxon>
        <taxon>Bacillati</taxon>
        <taxon>Bacillota</taxon>
        <taxon>Negativicutes</taxon>
        <taxon>Veillonellales</taxon>
        <taxon>Veillonellaceae</taxon>
        <taxon>Megasphaera</taxon>
    </lineage>
</organism>